<dbReference type="PANTHER" id="PTHR43072:SF23">
    <property type="entry name" value="UPF0039 PROTEIN C11D3.02C"/>
    <property type="match status" value="1"/>
</dbReference>
<dbReference type="Pfam" id="PF00583">
    <property type="entry name" value="Acetyltransf_1"/>
    <property type="match status" value="1"/>
</dbReference>
<organism evidence="4 5">
    <name type="scientific">Peribacillus deserti</name>
    <dbReference type="NCBI Taxonomy" id="673318"/>
    <lineage>
        <taxon>Bacteria</taxon>
        <taxon>Bacillati</taxon>
        <taxon>Bacillota</taxon>
        <taxon>Bacilli</taxon>
        <taxon>Bacillales</taxon>
        <taxon>Bacillaceae</taxon>
        <taxon>Peribacillus</taxon>
    </lineage>
</organism>
<reference evidence="4 5" key="1">
    <citation type="submission" date="2017-11" db="EMBL/GenBank/DDBJ databases">
        <title>Comparitive Functional Genomics of Dry Heat Resistant strains isolated from the Viking Spacecraft.</title>
        <authorList>
            <person name="Seuylemezian A."/>
            <person name="Cooper K."/>
            <person name="Vaishampayan P."/>
        </authorList>
    </citation>
    <scope>NUCLEOTIDE SEQUENCE [LARGE SCALE GENOMIC DNA]</scope>
    <source>
        <strain evidence="4 5">V1-29</strain>
    </source>
</reference>
<dbReference type="Gene3D" id="3.40.630.30">
    <property type="match status" value="1"/>
</dbReference>
<dbReference type="InterPro" id="IPR016181">
    <property type="entry name" value="Acyl_CoA_acyltransferase"/>
</dbReference>
<dbReference type="GO" id="GO:0016747">
    <property type="term" value="F:acyltransferase activity, transferring groups other than amino-acyl groups"/>
    <property type="evidence" value="ECO:0007669"/>
    <property type="project" value="InterPro"/>
</dbReference>
<keyword evidence="1 4" id="KW-0808">Transferase</keyword>
<evidence type="ECO:0000313" key="5">
    <source>
        <dbReference type="Proteomes" id="UP000234748"/>
    </source>
</evidence>
<dbReference type="AlphaFoldDB" id="A0A2N5M1F5"/>
<comment type="caution">
    <text evidence="4">The sequence shown here is derived from an EMBL/GenBank/DDBJ whole genome shotgun (WGS) entry which is preliminary data.</text>
</comment>
<dbReference type="InterPro" id="IPR000182">
    <property type="entry name" value="GNAT_dom"/>
</dbReference>
<evidence type="ECO:0000256" key="1">
    <source>
        <dbReference type="ARBA" id="ARBA00022679"/>
    </source>
</evidence>
<keyword evidence="2" id="KW-0012">Acyltransferase</keyword>
<proteinExistence type="predicted"/>
<dbReference type="SUPFAM" id="SSF55729">
    <property type="entry name" value="Acyl-CoA N-acyltransferases (Nat)"/>
    <property type="match status" value="1"/>
</dbReference>
<dbReference type="NCBIfam" id="NF040503">
    <property type="entry name" value="resist_ArsN1a"/>
    <property type="match status" value="1"/>
</dbReference>
<dbReference type="Proteomes" id="UP000234748">
    <property type="component" value="Unassembled WGS sequence"/>
</dbReference>
<protein>
    <submittedName>
        <fullName evidence="4">GNAT family N-acetyltransferase</fullName>
    </submittedName>
</protein>
<evidence type="ECO:0000259" key="3">
    <source>
        <dbReference type="PROSITE" id="PS51186"/>
    </source>
</evidence>
<dbReference type="PROSITE" id="PS51186">
    <property type="entry name" value="GNAT"/>
    <property type="match status" value="1"/>
</dbReference>
<evidence type="ECO:0000313" key="4">
    <source>
        <dbReference type="EMBL" id="PLT28189.1"/>
    </source>
</evidence>
<name>A0A2N5M1F5_9BACI</name>
<dbReference type="PANTHER" id="PTHR43072">
    <property type="entry name" value="N-ACETYLTRANSFERASE"/>
    <property type="match status" value="1"/>
</dbReference>
<evidence type="ECO:0000256" key="2">
    <source>
        <dbReference type="ARBA" id="ARBA00023315"/>
    </source>
</evidence>
<dbReference type="EMBL" id="PGUY01000063">
    <property type="protein sequence ID" value="PLT28189.1"/>
    <property type="molecule type" value="Genomic_DNA"/>
</dbReference>
<sequence length="165" mass="18934">MNDIRIRNANRRDLDQIMTIYNEGIVDRIATLETEEKDQQYMLDWFDKHGDRYKAIVAEMEDVVVGWASLNIYNARIAYNGVADLSVYIQREYRGKGIGGKLISAIEVLAKEKAFHKIVLSTFPFNELGQSLYKKMGFRIVGVYKNQGLLDGSFVDVMAMEKLLI</sequence>
<keyword evidence="5" id="KW-1185">Reference proteome</keyword>
<dbReference type="CDD" id="cd04301">
    <property type="entry name" value="NAT_SF"/>
    <property type="match status" value="1"/>
</dbReference>
<dbReference type="RefSeq" id="WP_101645129.1">
    <property type="nucleotide sequence ID" value="NZ_PGUY01000063.1"/>
</dbReference>
<dbReference type="OrthoDB" id="9798006at2"/>
<accession>A0A2N5M1F5</accession>
<feature type="domain" description="N-acetyltransferase" evidence="3">
    <location>
        <begin position="4"/>
        <end position="165"/>
    </location>
</feature>
<gene>
    <name evidence="4" type="ORF">CUU66_19800</name>
</gene>